<feature type="compositionally biased region" description="Basic and acidic residues" evidence="1">
    <location>
        <begin position="1"/>
        <end position="25"/>
    </location>
</feature>
<sequence length="705" mass="79658">MPKPKKTIEEYRAKRDFRKTPEPSPEHPLASSPDELQFVVHRHDATRLHYDLRLEMEGVLRSWAVPRGFSYNPEDKRLAVRTEDHPFAYLTFEGVIPKGEYGAGSMTIWDRGTYHFVNRDGIGGVGAGKVEIALRGRRLRGEWHLVLTKGTAREGGSPEDGSDEWLIFKARDLYARGSDQAVGGDLKASRPAPFPQSIAPMKPARKVRQAFSDPDWIFEMIFEGLRCRLMTRQGQPSLYSASVGPEDDLLPRLPELAKEAGKLRAENAWIDGVLVALDDTGRPSREVLAERLRGDGERIVQFYAFDLVHYEEFDLRPVPLIERKAQLASVIPPGRSLLYVDHVPGSGEGLVRIVEQSGLHGVMAKRADSVYASGRADAWVEIEVRPHETARKKDLSEALAPSGGEYAPTDARVKFTNLKKVYWPDQGFTKGDLLGYYEQVADFILPYLIDRPSHLLRYPDGVEGKSFYQHEAPKHLPAWFETIPIPSESKARTVPHMICNDRTSLLYLINLGSIDLHPWMSRKGSLDSPDWAVLDLDPKDAPFRDVIRVARVIKKILDAIGVESCLKTSGKSGLHIFIPLAPGYDYDQSRMFCEGIARVVVKDHGDFATIERATQNRKSRVYVDYMQNREGQTVVPPYVVRPVPEATVSTPLQWEELDFDLDPRDFHLRSVLPRLSRAGDLFRPALDRGQDLLPAIMKLQEYLKR</sequence>
<dbReference type="NCBIfam" id="TIGR02778">
    <property type="entry name" value="ligD_pol"/>
    <property type="match status" value="1"/>
</dbReference>
<evidence type="ECO:0000256" key="1">
    <source>
        <dbReference type="SAM" id="MobiDB-lite"/>
    </source>
</evidence>
<feature type="region of interest" description="Disordered" evidence="1">
    <location>
        <begin position="1"/>
        <end position="33"/>
    </location>
</feature>
<dbReference type="PANTHER" id="PTHR42705:SF2">
    <property type="entry name" value="BIFUNCTIONAL NON-HOMOLOGOUS END JOINING PROTEIN LIGD"/>
    <property type="match status" value="1"/>
</dbReference>
<reference evidence="5" key="1">
    <citation type="submission" date="2020-04" db="EMBL/GenBank/DDBJ databases">
        <authorList>
            <person name="Zhang T."/>
        </authorList>
    </citation>
    <scope>NUCLEOTIDE SEQUENCE</scope>
    <source>
        <strain evidence="5">HKST-UBA01</strain>
    </source>
</reference>
<dbReference type="AlphaFoldDB" id="A0A956LXD4"/>
<dbReference type="GO" id="GO:0006281">
    <property type="term" value="P:DNA repair"/>
    <property type="evidence" value="ECO:0007669"/>
    <property type="project" value="InterPro"/>
</dbReference>
<dbReference type="Gene3D" id="3.90.920.10">
    <property type="entry name" value="DNA primase, PRIM domain"/>
    <property type="match status" value="1"/>
</dbReference>
<feature type="domain" description="DNA ligase D 3'-phosphoesterase" evidence="3">
    <location>
        <begin position="41"/>
        <end position="146"/>
    </location>
</feature>
<dbReference type="Pfam" id="PF01068">
    <property type="entry name" value="DNA_ligase_A_M"/>
    <property type="match status" value="1"/>
</dbReference>
<protein>
    <submittedName>
        <fullName evidence="5">Non-homologous end-joining DNA ligase</fullName>
        <ecNumber evidence="5">6.5.1.1</ecNumber>
    </submittedName>
</protein>
<dbReference type="NCBIfam" id="TIGR02777">
    <property type="entry name" value="LigD_PE_dom"/>
    <property type="match status" value="1"/>
</dbReference>
<evidence type="ECO:0000259" key="4">
    <source>
        <dbReference type="Pfam" id="PF21686"/>
    </source>
</evidence>
<feature type="domain" description="DNA ligase D polymerase" evidence="4">
    <location>
        <begin position="429"/>
        <end position="682"/>
    </location>
</feature>
<keyword evidence="5" id="KW-0436">Ligase</keyword>
<dbReference type="InterPro" id="IPR014145">
    <property type="entry name" value="LigD_pol_dom"/>
</dbReference>
<comment type="caution">
    <text evidence="5">The sequence shown here is derived from an EMBL/GenBank/DDBJ whole genome shotgun (WGS) entry which is preliminary data.</text>
</comment>
<dbReference type="EMBL" id="JAGQHR010000015">
    <property type="protein sequence ID" value="MCA9726277.1"/>
    <property type="molecule type" value="Genomic_DNA"/>
</dbReference>
<evidence type="ECO:0000259" key="2">
    <source>
        <dbReference type="Pfam" id="PF01068"/>
    </source>
</evidence>
<gene>
    <name evidence="5" type="primary">ligD</name>
    <name evidence="5" type="ORF">KC729_01240</name>
</gene>
<dbReference type="InterPro" id="IPR014144">
    <property type="entry name" value="LigD_PE_domain"/>
</dbReference>
<dbReference type="SUPFAM" id="SSF56091">
    <property type="entry name" value="DNA ligase/mRNA capping enzyme, catalytic domain"/>
    <property type="match status" value="1"/>
</dbReference>
<evidence type="ECO:0000259" key="3">
    <source>
        <dbReference type="Pfam" id="PF13298"/>
    </source>
</evidence>
<dbReference type="Proteomes" id="UP000697710">
    <property type="component" value="Unassembled WGS sequence"/>
</dbReference>
<dbReference type="Gene3D" id="3.30.1490.70">
    <property type="match status" value="1"/>
</dbReference>
<evidence type="ECO:0000313" key="6">
    <source>
        <dbReference type="Proteomes" id="UP000697710"/>
    </source>
</evidence>
<reference evidence="5" key="2">
    <citation type="journal article" date="2021" name="Microbiome">
        <title>Successional dynamics and alternative stable states in a saline activated sludge microbial community over 9 years.</title>
        <authorList>
            <person name="Wang Y."/>
            <person name="Ye J."/>
            <person name="Ju F."/>
            <person name="Liu L."/>
            <person name="Boyd J.A."/>
            <person name="Deng Y."/>
            <person name="Parks D.H."/>
            <person name="Jiang X."/>
            <person name="Yin X."/>
            <person name="Woodcroft B.J."/>
            <person name="Tyson G.W."/>
            <person name="Hugenholtz P."/>
            <person name="Polz M.F."/>
            <person name="Zhang T."/>
        </authorList>
    </citation>
    <scope>NUCLEOTIDE SEQUENCE</scope>
    <source>
        <strain evidence="5">HKST-UBA01</strain>
    </source>
</reference>
<dbReference type="Gene3D" id="3.30.470.30">
    <property type="entry name" value="DNA ligase/mRNA capping enzyme"/>
    <property type="match status" value="1"/>
</dbReference>
<name>A0A956LXD4_UNCEI</name>
<dbReference type="GO" id="GO:0005524">
    <property type="term" value="F:ATP binding"/>
    <property type="evidence" value="ECO:0007669"/>
    <property type="project" value="InterPro"/>
</dbReference>
<dbReference type="PANTHER" id="PTHR42705">
    <property type="entry name" value="BIFUNCTIONAL NON-HOMOLOGOUS END JOINING PROTEIN LIGD"/>
    <property type="match status" value="1"/>
</dbReference>
<organism evidence="5 6">
    <name type="scientific">Eiseniibacteriota bacterium</name>
    <dbReference type="NCBI Taxonomy" id="2212470"/>
    <lineage>
        <taxon>Bacteria</taxon>
        <taxon>Candidatus Eiseniibacteriota</taxon>
    </lineage>
</organism>
<dbReference type="Pfam" id="PF21686">
    <property type="entry name" value="LigD_Prim-Pol"/>
    <property type="match status" value="1"/>
</dbReference>
<dbReference type="GO" id="GO:0006310">
    <property type="term" value="P:DNA recombination"/>
    <property type="evidence" value="ECO:0007669"/>
    <property type="project" value="InterPro"/>
</dbReference>
<evidence type="ECO:0000313" key="5">
    <source>
        <dbReference type="EMBL" id="MCA9726277.1"/>
    </source>
</evidence>
<dbReference type="Pfam" id="PF13298">
    <property type="entry name" value="LigD_N"/>
    <property type="match status" value="1"/>
</dbReference>
<dbReference type="GO" id="GO:0003910">
    <property type="term" value="F:DNA ligase (ATP) activity"/>
    <property type="evidence" value="ECO:0007669"/>
    <property type="project" value="UniProtKB-EC"/>
</dbReference>
<dbReference type="EC" id="6.5.1.1" evidence="5"/>
<proteinExistence type="predicted"/>
<accession>A0A956LXD4</accession>
<dbReference type="InterPro" id="IPR012310">
    <property type="entry name" value="DNA_ligase_ATP-dep_cent"/>
</dbReference>
<dbReference type="InterPro" id="IPR052171">
    <property type="entry name" value="NHEJ_LigD"/>
</dbReference>
<feature type="domain" description="ATP-dependent DNA ligase family profile" evidence="2">
    <location>
        <begin position="202"/>
        <end position="379"/>
    </location>
</feature>